<feature type="transmembrane region" description="Helical" evidence="7">
    <location>
        <begin position="215"/>
        <end position="240"/>
    </location>
</feature>
<dbReference type="InterPro" id="IPR050360">
    <property type="entry name" value="MFS_Sugar_Transporters"/>
</dbReference>
<dbReference type="Proteomes" id="UP001479436">
    <property type="component" value="Unassembled WGS sequence"/>
</dbReference>
<evidence type="ECO:0000256" key="5">
    <source>
        <dbReference type="ARBA" id="ARBA00022989"/>
    </source>
</evidence>
<dbReference type="PROSITE" id="PS00217">
    <property type="entry name" value="SUGAR_TRANSPORT_2"/>
    <property type="match status" value="1"/>
</dbReference>
<evidence type="ECO:0000256" key="2">
    <source>
        <dbReference type="ARBA" id="ARBA00010992"/>
    </source>
</evidence>
<comment type="caution">
    <text evidence="9">The sequence shown here is derived from an EMBL/GenBank/DDBJ whole genome shotgun (WGS) entry which is preliminary data.</text>
</comment>
<dbReference type="Gene3D" id="1.20.1250.20">
    <property type="entry name" value="MFS general substrate transporter like domains"/>
    <property type="match status" value="2"/>
</dbReference>
<reference evidence="9 10" key="1">
    <citation type="submission" date="2023-04" db="EMBL/GenBank/DDBJ databases">
        <title>Genome of Basidiobolus ranarum AG-B5.</title>
        <authorList>
            <person name="Stajich J.E."/>
            <person name="Carter-House D."/>
            <person name="Gryganskyi A."/>
        </authorList>
    </citation>
    <scope>NUCLEOTIDE SEQUENCE [LARGE SCALE GENOMIC DNA]</scope>
    <source>
        <strain evidence="9 10">AG-B5</strain>
    </source>
</reference>
<dbReference type="InterPro" id="IPR005829">
    <property type="entry name" value="Sugar_transporter_CS"/>
</dbReference>
<protein>
    <recommendedName>
        <fullName evidence="8">Major facilitator superfamily (MFS) profile domain-containing protein</fullName>
    </recommendedName>
</protein>
<accession>A0ABR2W9Y2</accession>
<keyword evidence="5 7" id="KW-1133">Transmembrane helix</keyword>
<name>A0ABR2W9Y2_9FUNG</name>
<comment type="subcellular location">
    <subcellularLocation>
        <location evidence="1">Membrane</location>
        <topology evidence="1">Multi-pass membrane protein</topology>
    </subcellularLocation>
</comment>
<feature type="transmembrane region" description="Helical" evidence="7">
    <location>
        <begin position="103"/>
        <end position="123"/>
    </location>
</feature>
<feature type="domain" description="Major facilitator superfamily (MFS) profile" evidence="8">
    <location>
        <begin position="8"/>
        <end position="327"/>
    </location>
</feature>
<feature type="transmembrane region" description="Helical" evidence="7">
    <location>
        <begin position="181"/>
        <end position="203"/>
    </location>
</feature>
<sequence>MGVLVYLTVSASAIGGFLFGCDVGVISGVLIMDPFEDRFGYAHNSLLKGFIVSSLVQGCFFGSLAASYLADRFGRKVSIIIGSIMSTIGSALQASLFEIGQILVGRIVAGLAIGVLSMVVPLYQSEIALKEIRVAGPTIFKTAGFVGSTAQLTATAINGAVNVPTTIPAVIYVDRLGRRPLLLAGTALMALAMILVGALIAIFAPQNYDDKLAGFAIIALIYIFVAFFACTWGPIGWIYPSEIYSTRVRAKCMSITTASNWAFNFIALVVPPLIDSISWRLYIIFGVCGVLMFLFVYFFVPETKGKSLEHIGHMLGGRVNLEEENKV</sequence>
<organism evidence="9 10">
    <name type="scientific">Basidiobolus ranarum</name>
    <dbReference type="NCBI Taxonomy" id="34480"/>
    <lineage>
        <taxon>Eukaryota</taxon>
        <taxon>Fungi</taxon>
        <taxon>Fungi incertae sedis</taxon>
        <taxon>Zoopagomycota</taxon>
        <taxon>Entomophthoromycotina</taxon>
        <taxon>Basidiobolomycetes</taxon>
        <taxon>Basidiobolales</taxon>
        <taxon>Basidiobolaceae</taxon>
        <taxon>Basidiobolus</taxon>
    </lineage>
</organism>
<feature type="transmembrane region" description="Helical" evidence="7">
    <location>
        <begin position="7"/>
        <end position="30"/>
    </location>
</feature>
<comment type="similarity">
    <text evidence="2">Belongs to the major facilitator superfamily. Sugar transporter (TC 2.A.1.1) family.</text>
</comment>
<evidence type="ECO:0000313" key="9">
    <source>
        <dbReference type="EMBL" id="KAK9728200.1"/>
    </source>
</evidence>
<evidence type="ECO:0000256" key="3">
    <source>
        <dbReference type="ARBA" id="ARBA00022448"/>
    </source>
</evidence>
<keyword evidence="3" id="KW-0813">Transport</keyword>
<dbReference type="PANTHER" id="PTHR48022">
    <property type="entry name" value="PLASTIDIC GLUCOSE TRANSPORTER 4"/>
    <property type="match status" value="1"/>
</dbReference>
<keyword evidence="10" id="KW-1185">Reference proteome</keyword>
<gene>
    <name evidence="9" type="ORF">K7432_001255</name>
</gene>
<evidence type="ECO:0000313" key="10">
    <source>
        <dbReference type="Proteomes" id="UP001479436"/>
    </source>
</evidence>
<dbReference type="PROSITE" id="PS50850">
    <property type="entry name" value="MFS"/>
    <property type="match status" value="1"/>
</dbReference>
<proteinExistence type="inferred from homology"/>
<evidence type="ECO:0000256" key="4">
    <source>
        <dbReference type="ARBA" id="ARBA00022692"/>
    </source>
</evidence>
<feature type="transmembrane region" description="Helical" evidence="7">
    <location>
        <begin position="280"/>
        <end position="300"/>
    </location>
</feature>
<dbReference type="InterPro" id="IPR036259">
    <property type="entry name" value="MFS_trans_sf"/>
</dbReference>
<dbReference type="Pfam" id="PF00083">
    <property type="entry name" value="Sugar_tr"/>
    <property type="match status" value="2"/>
</dbReference>
<keyword evidence="6 7" id="KW-0472">Membrane</keyword>
<evidence type="ECO:0000259" key="8">
    <source>
        <dbReference type="PROSITE" id="PS50850"/>
    </source>
</evidence>
<dbReference type="InterPro" id="IPR020846">
    <property type="entry name" value="MFS_dom"/>
</dbReference>
<dbReference type="PRINTS" id="PR00171">
    <property type="entry name" value="SUGRTRNSPORT"/>
</dbReference>
<evidence type="ECO:0000256" key="1">
    <source>
        <dbReference type="ARBA" id="ARBA00004141"/>
    </source>
</evidence>
<dbReference type="InterPro" id="IPR005828">
    <property type="entry name" value="MFS_sugar_transport-like"/>
</dbReference>
<keyword evidence="4 7" id="KW-0812">Transmembrane</keyword>
<feature type="transmembrane region" description="Helical" evidence="7">
    <location>
        <begin position="50"/>
        <end position="70"/>
    </location>
</feature>
<evidence type="ECO:0000256" key="6">
    <source>
        <dbReference type="ARBA" id="ARBA00023136"/>
    </source>
</evidence>
<feature type="transmembrane region" description="Helical" evidence="7">
    <location>
        <begin position="77"/>
        <end position="97"/>
    </location>
</feature>
<evidence type="ECO:0000256" key="7">
    <source>
        <dbReference type="SAM" id="Phobius"/>
    </source>
</evidence>
<dbReference type="InterPro" id="IPR003663">
    <property type="entry name" value="Sugar/inositol_transpt"/>
</dbReference>
<dbReference type="PANTHER" id="PTHR48022:SF7">
    <property type="entry name" value="MAJOR FACILITATOR SUPERFAMILY (MFS) PROFILE DOMAIN-CONTAINING PROTEIN-RELATED"/>
    <property type="match status" value="1"/>
</dbReference>
<dbReference type="PROSITE" id="PS00216">
    <property type="entry name" value="SUGAR_TRANSPORT_1"/>
    <property type="match status" value="2"/>
</dbReference>
<dbReference type="SUPFAM" id="SSF103473">
    <property type="entry name" value="MFS general substrate transporter"/>
    <property type="match status" value="2"/>
</dbReference>
<feature type="transmembrane region" description="Helical" evidence="7">
    <location>
        <begin position="252"/>
        <end position="274"/>
    </location>
</feature>
<dbReference type="EMBL" id="JASJQH010006902">
    <property type="protein sequence ID" value="KAK9728200.1"/>
    <property type="molecule type" value="Genomic_DNA"/>
</dbReference>